<keyword evidence="2" id="KW-1185">Reference proteome</keyword>
<name>A0AAV4JWB7_9GAST</name>
<organism evidence="1 2">
    <name type="scientific">Elysia marginata</name>
    <dbReference type="NCBI Taxonomy" id="1093978"/>
    <lineage>
        <taxon>Eukaryota</taxon>
        <taxon>Metazoa</taxon>
        <taxon>Spiralia</taxon>
        <taxon>Lophotrochozoa</taxon>
        <taxon>Mollusca</taxon>
        <taxon>Gastropoda</taxon>
        <taxon>Heterobranchia</taxon>
        <taxon>Euthyneura</taxon>
        <taxon>Panpulmonata</taxon>
        <taxon>Sacoglossa</taxon>
        <taxon>Placobranchoidea</taxon>
        <taxon>Plakobranchidae</taxon>
        <taxon>Elysia</taxon>
    </lineage>
</organism>
<sequence>MSLFKSMIFLKDFARYHLMPVIYRTDGSTTTRLFSQICFGLVIAAPSFPLPYICPHIFTRIYEDTLHMPLITNQQCSFCNSTAAHHQRCSTSRVVFLNAICLISFTASSPYTYTAISMVNAESRFVTEYDTSPLDAISSGMFLGP</sequence>
<dbReference type="Proteomes" id="UP000762676">
    <property type="component" value="Unassembled WGS sequence"/>
</dbReference>
<proteinExistence type="predicted"/>
<dbReference type="AlphaFoldDB" id="A0AAV4JWB7"/>
<comment type="caution">
    <text evidence="1">The sequence shown here is derived from an EMBL/GenBank/DDBJ whole genome shotgun (WGS) entry which is preliminary data.</text>
</comment>
<protein>
    <submittedName>
        <fullName evidence="1">Uncharacterized protein</fullName>
    </submittedName>
</protein>
<gene>
    <name evidence="1" type="ORF">ElyMa_007049400</name>
</gene>
<reference evidence="1 2" key="1">
    <citation type="journal article" date="2021" name="Elife">
        <title>Chloroplast acquisition without the gene transfer in kleptoplastic sea slugs, Plakobranchus ocellatus.</title>
        <authorList>
            <person name="Maeda T."/>
            <person name="Takahashi S."/>
            <person name="Yoshida T."/>
            <person name="Shimamura S."/>
            <person name="Takaki Y."/>
            <person name="Nagai Y."/>
            <person name="Toyoda A."/>
            <person name="Suzuki Y."/>
            <person name="Arimoto A."/>
            <person name="Ishii H."/>
            <person name="Satoh N."/>
            <person name="Nishiyama T."/>
            <person name="Hasebe M."/>
            <person name="Maruyama T."/>
            <person name="Minagawa J."/>
            <person name="Obokata J."/>
            <person name="Shigenobu S."/>
        </authorList>
    </citation>
    <scope>NUCLEOTIDE SEQUENCE [LARGE SCALE GENOMIC DNA]</scope>
</reference>
<dbReference type="EMBL" id="BMAT01014099">
    <property type="protein sequence ID" value="GFS26278.1"/>
    <property type="molecule type" value="Genomic_DNA"/>
</dbReference>
<accession>A0AAV4JWB7</accession>
<evidence type="ECO:0000313" key="2">
    <source>
        <dbReference type="Proteomes" id="UP000762676"/>
    </source>
</evidence>
<evidence type="ECO:0000313" key="1">
    <source>
        <dbReference type="EMBL" id="GFS26278.1"/>
    </source>
</evidence>